<reference evidence="2" key="1">
    <citation type="journal article" date="2022" name="bioRxiv">
        <title>Sequencing and chromosome-scale assembly of the giantPleurodeles waltlgenome.</title>
        <authorList>
            <person name="Brown T."/>
            <person name="Elewa A."/>
            <person name="Iarovenko S."/>
            <person name="Subramanian E."/>
            <person name="Araus A.J."/>
            <person name="Petzold A."/>
            <person name="Susuki M."/>
            <person name="Suzuki K.-i.T."/>
            <person name="Hayashi T."/>
            <person name="Toyoda A."/>
            <person name="Oliveira C."/>
            <person name="Osipova E."/>
            <person name="Leigh N.D."/>
            <person name="Simon A."/>
            <person name="Yun M.H."/>
        </authorList>
    </citation>
    <scope>NUCLEOTIDE SEQUENCE</scope>
    <source>
        <strain evidence="2">20211129_DDA</strain>
        <tissue evidence="2">Liver</tissue>
    </source>
</reference>
<evidence type="ECO:0000313" key="2">
    <source>
        <dbReference type="EMBL" id="KAJ1213784.1"/>
    </source>
</evidence>
<name>A0AAV7WI95_PLEWA</name>
<protein>
    <submittedName>
        <fullName evidence="2">Uncharacterized protein</fullName>
    </submittedName>
</protein>
<gene>
    <name evidence="2" type="ORF">NDU88_001415</name>
</gene>
<feature type="region of interest" description="Disordered" evidence="1">
    <location>
        <begin position="1"/>
        <end position="129"/>
    </location>
</feature>
<dbReference type="AlphaFoldDB" id="A0AAV7WI95"/>
<dbReference type="EMBL" id="JANPWB010000001">
    <property type="protein sequence ID" value="KAJ1213784.1"/>
    <property type="molecule type" value="Genomic_DNA"/>
</dbReference>
<proteinExistence type="predicted"/>
<feature type="compositionally biased region" description="Basic and acidic residues" evidence="1">
    <location>
        <begin position="90"/>
        <end position="101"/>
    </location>
</feature>
<evidence type="ECO:0000313" key="3">
    <source>
        <dbReference type="Proteomes" id="UP001066276"/>
    </source>
</evidence>
<keyword evidence="3" id="KW-1185">Reference proteome</keyword>
<sequence>MARCPGNPDADRKYPKGTLENAETDPEVLGAATIRRKNAEAKGVLKPEQSDCEREEFSLRGEDGTVTSRPEQMSERRRRQGAIPSNPRVQPEEGTREERCGKQTGHALGRAKPRQLQSQNKVESGENGN</sequence>
<feature type="compositionally biased region" description="Basic and acidic residues" evidence="1">
    <location>
        <begin position="37"/>
        <end position="63"/>
    </location>
</feature>
<evidence type="ECO:0000256" key="1">
    <source>
        <dbReference type="SAM" id="MobiDB-lite"/>
    </source>
</evidence>
<comment type="caution">
    <text evidence="2">The sequence shown here is derived from an EMBL/GenBank/DDBJ whole genome shotgun (WGS) entry which is preliminary data.</text>
</comment>
<organism evidence="2 3">
    <name type="scientific">Pleurodeles waltl</name>
    <name type="common">Iberian ribbed newt</name>
    <dbReference type="NCBI Taxonomy" id="8319"/>
    <lineage>
        <taxon>Eukaryota</taxon>
        <taxon>Metazoa</taxon>
        <taxon>Chordata</taxon>
        <taxon>Craniata</taxon>
        <taxon>Vertebrata</taxon>
        <taxon>Euteleostomi</taxon>
        <taxon>Amphibia</taxon>
        <taxon>Batrachia</taxon>
        <taxon>Caudata</taxon>
        <taxon>Salamandroidea</taxon>
        <taxon>Salamandridae</taxon>
        <taxon>Pleurodelinae</taxon>
        <taxon>Pleurodeles</taxon>
    </lineage>
</organism>
<accession>A0AAV7WI95</accession>
<dbReference type="Proteomes" id="UP001066276">
    <property type="component" value="Chromosome 1_1"/>
</dbReference>